<organism evidence="1 2">
    <name type="scientific">Panagrolaimus sp. ES5</name>
    <dbReference type="NCBI Taxonomy" id="591445"/>
    <lineage>
        <taxon>Eukaryota</taxon>
        <taxon>Metazoa</taxon>
        <taxon>Ecdysozoa</taxon>
        <taxon>Nematoda</taxon>
        <taxon>Chromadorea</taxon>
        <taxon>Rhabditida</taxon>
        <taxon>Tylenchina</taxon>
        <taxon>Panagrolaimomorpha</taxon>
        <taxon>Panagrolaimoidea</taxon>
        <taxon>Panagrolaimidae</taxon>
        <taxon>Panagrolaimus</taxon>
    </lineage>
</organism>
<reference evidence="2" key="1">
    <citation type="submission" date="2022-11" db="UniProtKB">
        <authorList>
            <consortium name="WormBaseParasite"/>
        </authorList>
    </citation>
    <scope>IDENTIFICATION</scope>
</reference>
<evidence type="ECO:0000313" key="2">
    <source>
        <dbReference type="WBParaSite" id="ES5_v2.g951.t1"/>
    </source>
</evidence>
<protein>
    <submittedName>
        <fullName evidence="2">VWFA domain-containing protein</fullName>
    </submittedName>
</protein>
<sequence length="337" mass="37495">MNFIKSAIGTLNYPSRLRVEGGFGGEFTWNSRFTILQIQSAINSAEQTSIPYSLLTQFSSLVTNYEYLGNHSAPVGAMIFISDTSDSALKNADRLFPKLKGISLTFVLLGPNVLSTKLRNFTSNFLYWQDFSQSQPDNWDFLSYHTYGCDAPFISSSSKPTTIQSTTKPYMPTPTIPPGSYYPCQNWVTVLIDDSNVLSSAQYRAQLNFTKSILGQLTHPERIRYGVYDISGGVFFISWNDTNTQSSLQETINSTNQVFYSTSIRRAIQLLTSHENQNRTTPDSTFIFVTDTTNWAINALAADLYNTSLKPGGIKLTFILAGKYTNASALSGFNDAI</sequence>
<dbReference type="Proteomes" id="UP000887579">
    <property type="component" value="Unplaced"/>
</dbReference>
<accession>A0AC34GXA9</accession>
<evidence type="ECO:0000313" key="1">
    <source>
        <dbReference type="Proteomes" id="UP000887579"/>
    </source>
</evidence>
<dbReference type="WBParaSite" id="ES5_v2.g951.t1">
    <property type="protein sequence ID" value="ES5_v2.g951.t1"/>
    <property type="gene ID" value="ES5_v2.g951"/>
</dbReference>
<name>A0AC34GXA9_9BILA</name>
<proteinExistence type="predicted"/>